<feature type="domain" description="Fibronectin type III-like" evidence="5">
    <location>
        <begin position="312"/>
        <end position="388"/>
    </location>
</feature>
<dbReference type="SMART" id="SM01217">
    <property type="entry name" value="Fn3_like"/>
    <property type="match status" value="1"/>
</dbReference>
<dbReference type="InterPro" id="IPR036881">
    <property type="entry name" value="Glyco_hydro_3_C_sf"/>
</dbReference>
<dbReference type="InterPro" id="IPR001764">
    <property type="entry name" value="Glyco_hydro_3_N"/>
</dbReference>
<dbReference type="PANTHER" id="PTHR42715">
    <property type="entry name" value="BETA-GLUCOSIDASE"/>
    <property type="match status" value="1"/>
</dbReference>
<dbReference type="InterPro" id="IPR036962">
    <property type="entry name" value="Glyco_hydro_3_N_sf"/>
</dbReference>
<dbReference type="EMBL" id="JAJEQC010000008">
    <property type="protein sequence ID" value="MCC2137220.1"/>
    <property type="molecule type" value="Genomic_DNA"/>
</dbReference>
<dbReference type="InterPro" id="IPR026891">
    <property type="entry name" value="Fn3-like"/>
</dbReference>
<dbReference type="AlphaFoldDB" id="A0AAE3AIF6"/>
<protein>
    <submittedName>
        <fullName evidence="6">Glycoside hydrolase family 3 C-terminal domain-containing protein</fullName>
    </submittedName>
</protein>
<dbReference type="PRINTS" id="PR00133">
    <property type="entry name" value="GLHYDRLASE3"/>
</dbReference>
<dbReference type="PROSITE" id="PS00775">
    <property type="entry name" value="GLYCOSYL_HYDROL_F3"/>
    <property type="match status" value="1"/>
</dbReference>
<dbReference type="Proteomes" id="UP001199424">
    <property type="component" value="Unassembled WGS sequence"/>
</dbReference>
<keyword evidence="7" id="KW-1185">Reference proteome</keyword>
<dbReference type="InterPro" id="IPR002772">
    <property type="entry name" value="Glyco_hydro_3_C"/>
</dbReference>
<comment type="caution">
    <text evidence="6">The sequence shown here is derived from an EMBL/GenBank/DDBJ whole genome shotgun (WGS) entry which is preliminary data.</text>
</comment>
<dbReference type="SUPFAM" id="SSF52279">
    <property type="entry name" value="Beta-D-glucan exohydrolase, C-terminal domain"/>
    <property type="match status" value="1"/>
</dbReference>
<dbReference type="InterPro" id="IPR017853">
    <property type="entry name" value="GH"/>
</dbReference>
<accession>A0AAE3AIF6</accession>
<sequence length="920" mass="100826">MSNPYKIDWNEYAALARQAVAEGCVLLKNDDKALPIRKGERVSVFGRIQFDYYKSGTGSGGAVNTRYVTNILDALKENKDISVNEELEQTYRDWLKDHPFEKGMGWAQEPWCQEEMPVTKELAEQAAAKSDIAVVIIGRTAGEDKDNSAAEGSYLLTAAEHQMLKEVCGAFKRVAVLLNVGNIMDMKWVKEYDPAAVLYVWQGGQEGGAGAADVLTGTVTPCGKLSDTIALDISDYPSTEGFGDPTRVIYKEDIYVGYRYFETFAKDCVLYPFGYGLSYTTFTRTVESFDFDGETVTEKVTVKNTGDVQGKEVVTVFVEAPQGKLGKAARSLAAFAKTETLQPGESETLTLTFPIANLASYDDSGVTGHRFCYVLESGAYNVYTGGCVRGAKLSGSFEVKEDTVTRTCVQACAPVTKFDRMVNHNNTIAFEPAPQREYDMAARSAAALKPAKPYTGDKGIKLGDVFDGKAELEDFVAQLSDEDLICLMRGEGMNSPKVTAGTAGAFGGVTENLVNFGIPTACCADGPSGIRMDCGTIAFSLPNGTLLACTFNEKLNEELFAMQGKEQRKNRIDTLLGPGLNIHRSPLNGRNFEYFSEDPLLTGKLAAAQLRGMRRFGVTGTIKHFACNNQEFKRTEIDSVLSERALREIYLRAFETAVKEGGAYSVMSTYGGLNGIWTASNFDLLTTILRDEWGFIGTVMTDWWAKGNDREGEEATRENVAAQVRAQNDLNMVNADAASNSQHDNLDDALADGRLTRDALVRSAMNICRTVMNSPVMERSLGRMSDEEREAAEAEKTSEDYVDFNGEYQFIDGEAPLDISAVNTEKGASTILGIRYKKNGLYKFVMRVKANANEVAQIPMSIFIDGNLRGMVMINGTNGEVVTAEQDIGVLFGGTNYLKLYFGQTGMEIEEIKFVCTQAF</sequence>
<reference evidence="6" key="1">
    <citation type="submission" date="2021-10" db="EMBL/GenBank/DDBJ databases">
        <title>Anaerobic single-cell dispensing facilitates the cultivation of human gut bacteria.</title>
        <authorList>
            <person name="Afrizal A."/>
        </authorList>
    </citation>
    <scope>NUCLEOTIDE SEQUENCE</scope>
    <source>
        <strain evidence="6">CLA-AA-H250</strain>
    </source>
</reference>
<dbReference type="Pfam" id="PF14310">
    <property type="entry name" value="Fn3-like"/>
    <property type="match status" value="1"/>
</dbReference>
<gene>
    <name evidence="6" type="ORF">LKD31_09335</name>
</gene>
<dbReference type="GO" id="GO:0004553">
    <property type="term" value="F:hydrolase activity, hydrolyzing O-glycosyl compounds"/>
    <property type="evidence" value="ECO:0007669"/>
    <property type="project" value="InterPro"/>
</dbReference>
<dbReference type="RefSeq" id="WP_308449475.1">
    <property type="nucleotide sequence ID" value="NZ_JAJEQC010000008.1"/>
</dbReference>
<evidence type="ECO:0000256" key="3">
    <source>
        <dbReference type="ARBA" id="ARBA00023277"/>
    </source>
</evidence>
<comment type="similarity">
    <text evidence="1 4">Belongs to the glycosyl hydrolase 3 family.</text>
</comment>
<dbReference type="Gene3D" id="2.60.40.10">
    <property type="entry name" value="Immunoglobulins"/>
    <property type="match status" value="1"/>
</dbReference>
<dbReference type="Gene3D" id="3.40.50.1700">
    <property type="entry name" value="Glycoside hydrolase family 3 C-terminal domain"/>
    <property type="match status" value="1"/>
</dbReference>
<keyword evidence="3" id="KW-0119">Carbohydrate metabolism</keyword>
<dbReference type="GO" id="GO:0005975">
    <property type="term" value="P:carbohydrate metabolic process"/>
    <property type="evidence" value="ECO:0007669"/>
    <property type="project" value="InterPro"/>
</dbReference>
<dbReference type="Pfam" id="PF00933">
    <property type="entry name" value="Glyco_hydro_3"/>
    <property type="match status" value="1"/>
</dbReference>
<evidence type="ECO:0000256" key="1">
    <source>
        <dbReference type="ARBA" id="ARBA00005336"/>
    </source>
</evidence>
<evidence type="ECO:0000313" key="7">
    <source>
        <dbReference type="Proteomes" id="UP001199424"/>
    </source>
</evidence>
<dbReference type="InterPro" id="IPR019800">
    <property type="entry name" value="Glyco_hydro_3_AS"/>
</dbReference>
<evidence type="ECO:0000259" key="5">
    <source>
        <dbReference type="SMART" id="SM01217"/>
    </source>
</evidence>
<proteinExistence type="inferred from homology"/>
<evidence type="ECO:0000256" key="2">
    <source>
        <dbReference type="ARBA" id="ARBA00022801"/>
    </source>
</evidence>
<evidence type="ECO:0000313" key="6">
    <source>
        <dbReference type="EMBL" id="MCC2137220.1"/>
    </source>
</evidence>
<dbReference type="SUPFAM" id="SSF51445">
    <property type="entry name" value="(Trans)glycosidases"/>
    <property type="match status" value="1"/>
</dbReference>
<keyword evidence="4" id="KW-0326">Glycosidase</keyword>
<dbReference type="Gene3D" id="3.20.20.300">
    <property type="entry name" value="Glycoside hydrolase, family 3, N-terminal domain"/>
    <property type="match status" value="1"/>
</dbReference>
<dbReference type="InterPro" id="IPR013783">
    <property type="entry name" value="Ig-like_fold"/>
</dbReference>
<evidence type="ECO:0000256" key="4">
    <source>
        <dbReference type="RuleBase" id="RU361161"/>
    </source>
</evidence>
<dbReference type="Pfam" id="PF01915">
    <property type="entry name" value="Glyco_hydro_3_C"/>
    <property type="match status" value="1"/>
</dbReference>
<dbReference type="InterPro" id="IPR050288">
    <property type="entry name" value="Cellulose_deg_GH3"/>
</dbReference>
<keyword evidence="2 4" id="KW-0378">Hydrolase</keyword>
<name>A0AAE3AIF6_9FIRM</name>
<dbReference type="PANTHER" id="PTHR42715:SF10">
    <property type="entry name" value="BETA-GLUCOSIDASE"/>
    <property type="match status" value="1"/>
</dbReference>
<organism evidence="6 7">
    <name type="scientific">Hominenteromicrobium mulieris</name>
    <dbReference type="NCBI Taxonomy" id="2885357"/>
    <lineage>
        <taxon>Bacteria</taxon>
        <taxon>Bacillati</taxon>
        <taxon>Bacillota</taxon>
        <taxon>Clostridia</taxon>
        <taxon>Eubacteriales</taxon>
        <taxon>Oscillospiraceae</taxon>
        <taxon>Hominenteromicrobium</taxon>
    </lineage>
</organism>